<evidence type="ECO:0000256" key="3">
    <source>
        <dbReference type="ARBA" id="ARBA00022454"/>
    </source>
</evidence>
<keyword evidence="3" id="KW-0158">Chromosome</keyword>
<dbReference type="InterPro" id="IPR006560">
    <property type="entry name" value="AWS_dom"/>
</dbReference>
<keyword evidence="6" id="KW-0949">S-adenosyl-L-methionine</keyword>
<keyword evidence="13" id="KW-1185">Reference proteome</keyword>
<dbReference type="InterPro" id="IPR042294">
    <property type="entry name" value="SETD2_animal"/>
</dbReference>
<sequence>MSRRSPIIQDESNTDPELEPLAPSDPACPDRPAPFKFITVNVYCSEVVTSRERKKGKRMVCDCQFDPEQDDPEVACGEICLNRLLMIECGSRCPCGEYCNNKRFQRGVYAQVEVFKTDKKGWGLCALTDIPQGTFVMEYCGEILDATQKGNNSRFINHSCDPNCETQKWTVQGKLRIGFFTVRDIQEGEEITFDYQFQRFGDVAQKCYCGSANCRGYLGQSKTTGQFRGGGGGRLPRGDIGSPREAGGGGGGWRRRHTARADNREDSMFEKQIYDIVGSSWRLKNTDQVIAISRIMLQAERLEQRVMLLHVLQATEDQSCLRKFLSLHGLRLLWSWMVDSPEPDSLNILHFRQQTEVKSSVYLRPGFVDQQGQPLSVPRSQSLRALLHLPITTRNQVSDSHLLTSVTRWLKHFEKPQQPQEPLPGNSDPPLPALASGVGPQSLAADELQPLNQRLRDYMEATVVTEADSHMDSEPSSSVAQQEEVGSCDSVGVVMHLSCDPLTHSQNLEKYPASSDEAGELKPDSKATFEGGMPPSNGSEQVLISRGANQEPGLAHSVSTANSREQVALIGAFRGGVVLGPDSDCSSGRVLEEGGISDGQSCDSVAGVHSTDTVSEPRNTERESRKDSHDLKKREIGNGVTREAA</sequence>
<proteinExistence type="predicted"/>
<evidence type="ECO:0000256" key="8">
    <source>
        <dbReference type="SAM" id="MobiDB-lite"/>
    </source>
</evidence>
<evidence type="ECO:0000256" key="2">
    <source>
        <dbReference type="ARBA" id="ARBA00004286"/>
    </source>
</evidence>
<evidence type="ECO:0000313" key="12">
    <source>
        <dbReference type="EMBL" id="CAI8025463.1"/>
    </source>
</evidence>
<feature type="region of interest" description="Disordered" evidence="8">
    <location>
        <begin position="416"/>
        <end position="440"/>
    </location>
</feature>
<dbReference type="InterPro" id="IPR001214">
    <property type="entry name" value="SET_dom"/>
</dbReference>
<keyword evidence="4" id="KW-0489">Methyltransferase</keyword>
<dbReference type="GO" id="GO:0032259">
    <property type="term" value="P:methylation"/>
    <property type="evidence" value="ECO:0007669"/>
    <property type="project" value="UniProtKB-KW"/>
</dbReference>
<dbReference type="SUPFAM" id="SSF82199">
    <property type="entry name" value="SET domain"/>
    <property type="match status" value="1"/>
</dbReference>
<feature type="domain" description="Post-SET" evidence="10">
    <location>
        <begin position="203"/>
        <end position="219"/>
    </location>
</feature>
<dbReference type="Proteomes" id="UP001174909">
    <property type="component" value="Unassembled WGS sequence"/>
</dbReference>
<feature type="region of interest" description="Disordered" evidence="8">
    <location>
        <begin position="589"/>
        <end position="645"/>
    </location>
</feature>
<comment type="subcellular location">
    <subcellularLocation>
        <location evidence="2">Chromosome</location>
    </subcellularLocation>
    <subcellularLocation>
        <location evidence="1">Nucleus</location>
    </subcellularLocation>
</comment>
<dbReference type="PROSITE" id="PS51215">
    <property type="entry name" value="AWS"/>
    <property type="match status" value="1"/>
</dbReference>
<evidence type="ECO:0000256" key="4">
    <source>
        <dbReference type="ARBA" id="ARBA00022603"/>
    </source>
</evidence>
<dbReference type="SMART" id="SM00570">
    <property type="entry name" value="AWS"/>
    <property type="match status" value="1"/>
</dbReference>
<feature type="region of interest" description="Disordered" evidence="8">
    <location>
        <begin position="466"/>
        <end position="485"/>
    </location>
</feature>
<feature type="region of interest" description="Disordered" evidence="8">
    <location>
        <begin position="228"/>
        <end position="261"/>
    </location>
</feature>
<evidence type="ECO:0000256" key="7">
    <source>
        <dbReference type="ARBA" id="ARBA00023242"/>
    </source>
</evidence>
<dbReference type="Pfam" id="PF17907">
    <property type="entry name" value="AWS"/>
    <property type="match status" value="1"/>
</dbReference>
<evidence type="ECO:0000313" key="13">
    <source>
        <dbReference type="Proteomes" id="UP001174909"/>
    </source>
</evidence>
<dbReference type="PANTHER" id="PTHR46711">
    <property type="entry name" value="HISTONE-LYSINE N-METHYLTRANSFERASE SETD2"/>
    <property type="match status" value="1"/>
</dbReference>
<dbReference type="GO" id="GO:0046975">
    <property type="term" value="F:histone H3K36 methyltransferase activity"/>
    <property type="evidence" value="ECO:0007669"/>
    <property type="project" value="InterPro"/>
</dbReference>
<feature type="region of interest" description="Disordered" evidence="8">
    <location>
        <begin position="1"/>
        <end position="25"/>
    </location>
</feature>
<protein>
    <submittedName>
        <fullName evidence="12">Histone-lysine N-methyltransferase SETD2</fullName>
    </submittedName>
</protein>
<feature type="region of interest" description="Disordered" evidence="8">
    <location>
        <begin position="512"/>
        <end position="541"/>
    </location>
</feature>
<dbReference type="AlphaFoldDB" id="A0AA35WL44"/>
<dbReference type="PROSITE" id="PS50868">
    <property type="entry name" value="POST_SET"/>
    <property type="match status" value="1"/>
</dbReference>
<evidence type="ECO:0000259" key="9">
    <source>
        <dbReference type="PROSITE" id="PS50280"/>
    </source>
</evidence>
<keyword evidence="7" id="KW-0539">Nucleus</keyword>
<dbReference type="SMART" id="SM00508">
    <property type="entry name" value="PostSET"/>
    <property type="match status" value="1"/>
</dbReference>
<evidence type="ECO:0000256" key="6">
    <source>
        <dbReference type="ARBA" id="ARBA00022691"/>
    </source>
</evidence>
<dbReference type="InterPro" id="IPR003616">
    <property type="entry name" value="Post-SET_dom"/>
</dbReference>
<reference evidence="12" key="1">
    <citation type="submission" date="2023-03" db="EMBL/GenBank/DDBJ databases">
        <authorList>
            <person name="Steffen K."/>
            <person name="Cardenas P."/>
        </authorList>
    </citation>
    <scope>NUCLEOTIDE SEQUENCE</scope>
</reference>
<dbReference type="EMBL" id="CASHTH010002152">
    <property type="protein sequence ID" value="CAI8025463.1"/>
    <property type="molecule type" value="Genomic_DNA"/>
</dbReference>
<dbReference type="Pfam" id="PF00856">
    <property type="entry name" value="SET"/>
    <property type="match status" value="1"/>
</dbReference>
<dbReference type="Gene3D" id="2.170.270.10">
    <property type="entry name" value="SET domain"/>
    <property type="match status" value="2"/>
</dbReference>
<dbReference type="GO" id="GO:0005694">
    <property type="term" value="C:chromosome"/>
    <property type="evidence" value="ECO:0007669"/>
    <property type="project" value="UniProtKB-SubCell"/>
</dbReference>
<dbReference type="GO" id="GO:0005634">
    <property type="term" value="C:nucleus"/>
    <property type="evidence" value="ECO:0007669"/>
    <property type="project" value="UniProtKB-SubCell"/>
</dbReference>
<dbReference type="PANTHER" id="PTHR46711:SF1">
    <property type="entry name" value="HISTONE-LYSINE N-METHYLTRANSFERASE SETD2"/>
    <property type="match status" value="1"/>
</dbReference>
<feature type="domain" description="SET" evidence="9">
    <location>
        <begin position="110"/>
        <end position="196"/>
    </location>
</feature>
<comment type="caution">
    <text evidence="12">The sequence shown here is derived from an EMBL/GenBank/DDBJ whole genome shotgun (WGS) entry which is preliminary data.</text>
</comment>
<accession>A0AA35WL44</accession>
<name>A0AA35WL44_GEOBA</name>
<feature type="compositionally biased region" description="Basic and acidic residues" evidence="8">
    <location>
        <begin position="618"/>
        <end position="636"/>
    </location>
</feature>
<gene>
    <name evidence="12" type="ORF">GBAR_LOCUS14714</name>
</gene>
<organism evidence="12 13">
    <name type="scientific">Geodia barretti</name>
    <name type="common">Barrett's horny sponge</name>
    <dbReference type="NCBI Taxonomy" id="519541"/>
    <lineage>
        <taxon>Eukaryota</taxon>
        <taxon>Metazoa</taxon>
        <taxon>Porifera</taxon>
        <taxon>Demospongiae</taxon>
        <taxon>Heteroscleromorpha</taxon>
        <taxon>Tetractinellida</taxon>
        <taxon>Astrophorina</taxon>
        <taxon>Geodiidae</taxon>
        <taxon>Geodia</taxon>
    </lineage>
</organism>
<keyword evidence="5" id="KW-0808">Transferase</keyword>
<evidence type="ECO:0000259" key="11">
    <source>
        <dbReference type="PROSITE" id="PS51215"/>
    </source>
</evidence>
<dbReference type="PROSITE" id="PS50280">
    <property type="entry name" value="SET"/>
    <property type="match status" value="1"/>
</dbReference>
<dbReference type="SMART" id="SM00317">
    <property type="entry name" value="SET"/>
    <property type="match status" value="1"/>
</dbReference>
<dbReference type="InterPro" id="IPR046341">
    <property type="entry name" value="SET_dom_sf"/>
</dbReference>
<evidence type="ECO:0000256" key="1">
    <source>
        <dbReference type="ARBA" id="ARBA00004123"/>
    </source>
</evidence>
<evidence type="ECO:0000256" key="5">
    <source>
        <dbReference type="ARBA" id="ARBA00022679"/>
    </source>
</evidence>
<feature type="domain" description="AWS" evidence="11">
    <location>
        <begin position="56"/>
        <end position="108"/>
    </location>
</feature>
<dbReference type="GO" id="GO:0010468">
    <property type="term" value="P:regulation of gene expression"/>
    <property type="evidence" value="ECO:0007669"/>
    <property type="project" value="TreeGrafter"/>
</dbReference>
<feature type="compositionally biased region" description="Pro residues" evidence="8">
    <location>
        <begin position="419"/>
        <end position="432"/>
    </location>
</feature>
<evidence type="ECO:0000259" key="10">
    <source>
        <dbReference type="PROSITE" id="PS50868"/>
    </source>
</evidence>